<keyword evidence="2" id="KW-0732">Signal</keyword>
<evidence type="ECO:0000256" key="1">
    <source>
        <dbReference type="SAM" id="MobiDB-lite"/>
    </source>
</evidence>
<sequence length="327" mass="35391">MQLTFTIPALLLLSLAESGLARTISYQTVTRTVVSYVAKTTVTVKSQVKGKGCDSDTFKVFISRNGWSCTHPNGDQIGPRPKPPKPTGNPTDDGSTIKCPPSKVVTVTAKNCPAVRCAAKPQACPAYKLIAQQWDCRCKTRKGTVSTYTKPCPSCCPPPPNRYYQQTCSEAVATPSLPPPKGTPTQITIVEPTEEPTREPGETEVKSEPTDGEKETDKPTPSNVTEEPEPKETKDVDPETKETKETKEDPTPTDTDIIITEAPDPEPSKEPEPKEGTDSEPATKGTPSPTDSVVSDEPEKTGKGPTEPSPKPTDEVEETEEYGYEEE</sequence>
<feature type="compositionally biased region" description="Low complexity" evidence="1">
    <location>
        <begin position="252"/>
        <end position="262"/>
    </location>
</feature>
<dbReference type="EMBL" id="JAVHJM010000003">
    <property type="protein sequence ID" value="KAK6517021.1"/>
    <property type="molecule type" value="Genomic_DNA"/>
</dbReference>
<keyword evidence="4" id="KW-1185">Reference proteome</keyword>
<proteinExistence type="predicted"/>
<name>A0AAN8S1L9_9PEZI</name>
<evidence type="ECO:0000313" key="4">
    <source>
        <dbReference type="Proteomes" id="UP001307849"/>
    </source>
</evidence>
<organism evidence="3 4">
    <name type="scientific">Arthrobotrys conoides</name>
    <dbReference type="NCBI Taxonomy" id="74498"/>
    <lineage>
        <taxon>Eukaryota</taxon>
        <taxon>Fungi</taxon>
        <taxon>Dikarya</taxon>
        <taxon>Ascomycota</taxon>
        <taxon>Pezizomycotina</taxon>
        <taxon>Orbiliomycetes</taxon>
        <taxon>Orbiliales</taxon>
        <taxon>Orbiliaceae</taxon>
        <taxon>Arthrobotrys</taxon>
    </lineage>
</organism>
<accession>A0AAN8S1L9</accession>
<feature type="region of interest" description="Disordered" evidence="1">
    <location>
        <begin position="174"/>
        <end position="327"/>
    </location>
</feature>
<feature type="compositionally biased region" description="Basic and acidic residues" evidence="1">
    <location>
        <begin position="195"/>
        <end position="218"/>
    </location>
</feature>
<feature type="compositionally biased region" description="Basic and acidic residues" evidence="1">
    <location>
        <begin position="266"/>
        <end position="277"/>
    </location>
</feature>
<comment type="caution">
    <text evidence="3">The sequence shown here is derived from an EMBL/GenBank/DDBJ whole genome shotgun (WGS) entry which is preliminary data.</text>
</comment>
<feature type="compositionally biased region" description="Acidic residues" evidence="1">
    <location>
        <begin position="315"/>
        <end position="327"/>
    </location>
</feature>
<protein>
    <submittedName>
        <fullName evidence="3">Uncharacterized protein</fullName>
    </submittedName>
</protein>
<feature type="compositionally biased region" description="Basic and acidic residues" evidence="1">
    <location>
        <begin position="228"/>
        <end position="250"/>
    </location>
</feature>
<feature type="chain" id="PRO_5043025664" evidence="2">
    <location>
        <begin position="22"/>
        <end position="327"/>
    </location>
</feature>
<feature type="signal peptide" evidence="2">
    <location>
        <begin position="1"/>
        <end position="21"/>
    </location>
</feature>
<feature type="region of interest" description="Disordered" evidence="1">
    <location>
        <begin position="70"/>
        <end position="97"/>
    </location>
</feature>
<dbReference type="AlphaFoldDB" id="A0AAN8S1L9"/>
<reference evidence="3 4" key="1">
    <citation type="submission" date="2019-10" db="EMBL/GenBank/DDBJ databases">
        <authorList>
            <person name="Palmer J.M."/>
        </authorList>
    </citation>
    <scope>NUCLEOTIDE SEQUENCE [LARGE SCALE GENOMIC DNA]</scope>
    <source>
        <strain evidence="3 4">TWF506</strain>
    </source>
</reference>
<dbReference type="Proteomes" id="UP001307849">
    <property type="component" value="Unassembled WGS sequence"/>
</dbReference>
<evidence type="ECO:0000256" key="2">
    <source>
        <dbReference type="SAM" id="SignalP"/>
    </source>
</evidence>
<gene>
    <name evidence="3" type="ORF">TWF506_006899</name>
</gene>
<evidence type="ECO:0000313" key="3">
    <source>
        <dbReference type="EMBL" id="KAK6517021.1"/>
    </source>
</evidence>